<proteinExistence type="predicted"/>
<dbReference type="PANTHER" id="PTHR33116">
    <property type="entry name" value="REVERSE TRANSCRIPTASE ZINC-BINDING DOMAIN-CONTAINING PROTEIN-RELATED-RELATED"/>
    <property type="match status" value="1"/>
</dbReference>
<name>A0A9Q1KKD1_9CARY</name>
<dbReference type="EMBL" id="JAKOGI010000085">
    <property type="protein sequence ID" value="KAJ8444847.1"/>
    <property type="molecule type" value="Genomic_DNA"/>
</dbReference>
<dbReference type="OrthoDB" id="1622315at2759"/>
<evidence type="ECO:0000313" key="3">
    <source>
        <dbReference type="Proteomes" id="UP001153076"/>
    </source>
</evidence>
<comment type="caution">
    <text evidence="2">The sequence shown here is derived from an EMBL/GenBank/DDBJ whole genome shotgun (WGS) entry which is preliminary data.</text>
</comment>
<evidence type="ECO:0000313" key="2">
    <source>
        <dbReference type="EMBL" id="KAJ8444847.1"/>
    </source>
</evidence>
<dbReference type="Proteomes" id="UP001153076">
    <property type="component" value="Unassembled WGS sequence"/>
</dbReference>
<gene>
    <name evidence="2" type="ORF">Cgig2_008904</name>
</gene>
<evidence type="ECO:0000259" key="1">
    <source>
        <dbReference type="Pfam" id="PF13966"/>
    </source>
</evidence>
<accession>A0A9Q1KKD1</accession>
<dbReference type="InterPro" id="IPR026960">
    <property type="entry name" value="RVT-Znf"/>
</dbReference>
<organism evidence="2 3">
    <name type="scientific">Carnegiea gigantea</name>
    <dbReference type="NCBI Taxonomy" id="171969"/>
    <lineage>
        <taxon>Eukaryota</taxon>
        <taxon>Viridiplantae</taxon>
        <taxon>Streptophyta</taxon>
        <taxon>Embryophyta</taxon>
        <taxon>Tracheophyta</taxon>
        <taxon>Spermatophyta</taxon>
        <taxon>Magnoliopsida</taxon>
        <taxon>eudicotyledons</taxon>
        <taxon>Gunneridae</taxon>
        <taxon>Pentapetalae</taxon>
        <taxon>Caryophyllales</taxon>
        <taxon>Cactineae</taxon>
        <taxon>Cactaceae</taxon>
        <taxon>Cactoideae</taxon>
        <taxon>Echinocereeae</taxon>
        <taxon>Carnegiea</taxon>
    </lineage>
</organism>
<keyword evidence="3" id="KW-1185">Reference proteome</keyword>
<reference evidence="2" key="1">
    <citation type="submission" date="2022-04" db="EMBL/GenBank/DDBJ databases">
        <title>Carnegiea gigantea Genome sequencing and assembly v2.</title>
        <authorList>
            <person name="Copetti D."/>
            <person name="Sanderson M.J."/>
            <person name="Burquez A."/>
            <person name="Wojciechowski M.F."/>
        </authorList>
    </citation>
    <scope>NUCLEOTIDE SEQUENCE</scope>
    <source>
        <strain evidence="2">SGP5-SGP5p</strain>
        <tissue evidence="2">Aerial part</tissue>
    </source>
</reference>
<sequence>MVWNRSIIPRHAFITWIYSHKRLPAKVRRSKYRHQDTVCSLCHSEGEDDQHILFTCPYAQEVWRGLKDWWNLPILQINHSFFESMINIKGPKAKKSMTYAIHTARIYYLWRARNMAVFQNKRTPSHQTIMAIKEQVRNRILFLNQGMHKFQSYADNLLL</sequence>
<dbReference type="Pfam" id="PF13966">
    <property type="entry name" value="zf-RVT"/>
    <property type="match status" value="1"/>
</dbReference>
<feature type="domain" description="Reverse transcriptase zinc-binding" evidence="1">
    <location>
        <begin position="1"/>
        <end position="63"/>
    </location>
</feature>
<protein>
    <recommendedName>
        <fullName evidence="1">Reverse transcriptase zinc-binding domain-containing protein</fullName>
    </recommendedName>
</protein>
<dbReference type="PANTHER" id="PTHR33116:SF84">
    <property type="entry name" value="RNA-DIRECTED DNA POLYMERASE"/>
    <property type="match status" value="1"/>
</dbReference>
<dbReference type="AlphaFoldDB" id="A0A9Q1KKD1"/>